<reference evidence="2 3" key="1">
    <citation type="journal article" date="2024" name="Commun. Biol.">
        <title>Comparative genomic analysis of thermophilic fungi reveals convergent evolutionary adaptations and gene losses.</title>
        <authorList>
            <person name="Steindorff A.S."/>
            <person name="Aguilar-Pontes M.V."/>
            <person name="Robinson A.J."/>
            <person name="Andreopoulos B."/>
            <person name="LaButti K."/>
            <person name="Kuo A."/>
            <person name="Mondo S."/>
            <person name="Riley R."/>
            <person name="Otillar R."/>
            <person name="Haridas S."/>
            <person name="Lipzen A."/>
            <person name="Grimwood J."/>
            <person name="Schmutz J."/>
            <person name="Clum A."/>
            <person name="Reid I.D."/>
            <person name="Moisan M.C."/>
            <person name="Butler G."/>
            <person name="Nguyen T.T.M."/>
            <person name="Dewar K."/>
            <person name="Conant G."/>
            <person name="Drula E."/>
            <person name="Henrissat B."/>
            <person name="Hansel C."/>
            <person name="Singer S."/>
            <person name="Hutchinson M.I."/>
            <person name="de Vries R.P."/>
            <person name="Natvig D.O."/>
            <person name="Powell A.J."/>
            <person name="Tsang A."/>
            <person name="Grigoriev I.V."/>
        </authorList>
    </citation>
    <scope>NUCLEOTIDE SEQUENCE [LARGE SCALE GENOMIC DNA]</scope>
    <source>
        <strain evidence="2 3">ATCC 24622</strain>
    </source>
</reference>
<evidence type="ECO:0000256" key="1">
    <source>
        <dbReference type="SAM" id="Phobius"/>
    </source>
</evidence>
<comment type="caution">
    <text evidence="2">The sequence shown here is derived from an EMBL/GenBank/DDBJ whole genome shotgun (WGS) entry which is preliminary data.</text>
</comment>
<gene>
    <name evidence="2" type="ORF">VTK73DRAFT_5748</name>
</gene>
<dbReference type="EMBL" id="JAZHXJ010003206">
    <property type="protein sequence ID" value="KAL1835349.1"/>
    <property type="molecule type" value="Genomic_DNA"/>
</dbReference>
<accession>A0ABR3V0Q3</accession>
<keyword evidence="1" id="KW-0812">Transmembrane</keyword>
<name>A0ABR3V0Q3_9PEZI</name>
<keyword evidence="1" id="KW-1133">Transmembrane helix</keyword>
<evidence type="ECO:0000313" key="2">
    <source>
        <dbReference type="EMBL" id="KAL1835349.1"/>
    </source>
</evidence>
<keyword evidence="3" id="KW-1185">Reference proteome</keyword>
<organism evidence="2 3">
    <name type="scientific">Phialemonium thermophilum</name>
    <dbReference type="NCBI Taxonomy" id="223376"/>
    <lineage>
        <taxon>Eukaryota</taxon>
        <taxon>Fungi</taxon>
        <taxon>Dikarya</taxon>
        <taxon>Ascomycota</taxon>
        <taxon>Pezizomycotina</taxon>
        <taxon>Sordariomycetes</taxon>
        <taxon>Sordariomycetidae</taxon>
        <taxon>Cephalothecales</taxon>
        <taxon>Cephalothecaceae</taxon>
        <taxon>Phialemonium</taxon>
    </lineage>
</organism>
<evidence type="ECO:0000313" key="3">
    <source>
        <dbReference type="Proteomes" id="UP001586593"/>
    </source>
</evidence>
<dbReference type="Proteomes" id="UP001586593">
    <property type="component" value="Unassembled WGS sequence"/>
</dbReference>
<keyword evidence="1" id="KW-0472">Membrane</keyword>
<protein>
    <submittedName>
        <fullName evidence="2">Uncharacterized protein</fullName>
    </submittedName>
</protein>
<proteinExistence type="predicted"/>
<sequence length="88" mass="9388">MCGQIPGPQRLQRRVLPPLRLRPGAPRRGRAAPAVGAGVAQLVRVERPDLVRVQVPFFLVVSVLTFLVGVAYTAAIVVVHGIALSAMN</sequence>
<feature type="transmembrane region" description="Helical" evidence="1">
    <location>
        <begin position="57"/>
        <end position="84"/>
    </location>
</feature>